<dbReference type="AlphaFoldDB" id="A0A518GUW1"/>
<gene>
    <name evidence="1" type="ORF">ElP_02040</name>
</gene>
<proteinExistence type="predicted"/>
<reference evidence="1 2" key="1">
    <citation type="submission" date="2019-02" db="EMBL/GenBank/DDBJ databases">
        <title>Deep-cultivation of Planctomycetes and their phenomic and genomic characterization uncovers novel biology.</title>
        <authorList>
            <person name="Wiegand S."/>
            <person name="Jogler M."/>
            <person name="Boedeker C."/>
            <person name="Pinto D."/>
            <person name="Vollmers J."/>
            <person name="Rivas-Marin E."/>
            <person name="Kohn T."/>
            <person name="Peeters S.H."/>
            <person name="Heuer A."/>
            <person name="Rast P."/>
            <person name="Oberbeckmann S."/>
            <person name="Bunk B."/>
            <person name="Jeske O."/>
            <person name="Meyerdierks A."/>
            <person name="Storesund J.E."/>
            <person name="Kallscheuer N."/>
            <person name="Luecker S."/>
            <person name="Lage O.M."/>
            <person name="Pohl T."/>
            <person name="Merkel B.J."/>
            <person name="Hornburger P."/>
            <person name="Mueller R.-W."/>
            <person name="Bruemmer F."/>
            <person name="Labrenz M."/>
            <person name="Spormann A.M."/>
            <person name="Op den Camp H."/>
            <person name="Overmann J."/>
            <person name="Amann R."/>
            <person name="Jetten M.S.M."/>
            <person name="Mascher T."/>
            <person name="Medema M.H."/>
            <person name="Devos D.P."/>
            <person name="Kaster A.-K."/>
            <person name="Ovreas L."/>
            <person name="Rohde M."/>
            <person name="Galperin M.Y."/>
            <person name="Jogler C."/>
        </authorList>
    </citation>
    <scope>NUCLEOTIDE SEQUENCE [LARGE SCALE GENOMIC DNA]</scope>
    <source>
        <strain evidence="1 2">ElP</strain>
    </source>
</reference>
<dbReference type="Proteomes" id="UP000317835">
    <property type="component" value="Chromosome"/>
</dbReference>
<sequence length="55" mass="5907">MNQSAAELSVTLSPELFSVLRDEAQMLGLPIEWLIASLVVDTLDEPIPSLDPVAA</sequence>
<dbReference type="KEGG" id="tpla:ElP_02040"/>
<name>A0A518GUW1_9BACT</name>
<evidence type="ECO:0000313" key="1">
    <source>
        <dbReference type="EMBL" id="QDV32375.1"/>
    </source>
</evidence>
<evidence type="ECO:0000313" key="2">
    <source>
        <dbReference type="Proteomes" id="UP000317835"/>
    </source>
</evidence>
<organism evidence="1 2">
    <name type="scientific">Tautonia plasticadhaerens</name>
    <dbReference type="NCBI Taxonomy" id="2527974"/>
    <lineage>
        <taxon>Bacteria</taxon>
        <taxon>Pseudomonadati</taxon>
        <taxon>Planctomycetota</taxon>
        <taxon>Planctomycetia</taxon>
        <taxon>Isosphaerales</taxon>
        <taxon>Isosphaeraceae</taxon>
        <taxon>Tautonia</taxon>
    </lineage>
</organism>
<evidence type="ECO:0008006" key="3">
    <source>
        <dbReference type="Google" id="ProtNLM"/>
    </source>
</evidence>
<dbReference type="EMBL" id="CP036426">
    <property type="protein sequence ID" value="QDV32375.1"/>
    <property type="molecule type" value="Genomic_DNA"/>
</dbReference>
<keyword evidence="2" id="KW-1185">Reference proteome</keyword>
<protein>
    <recommendedName>
        <fullName evidence="3">CopG family transcriptional regulator</fullName>
    </recommendedName>
</protein>
<accession>A0A518GUW1</accession>
<dbReference type="RefSeq" id="WP_197446626.1">
    <property type="nucleotide sequence ID" value="NZ_CP036426.1"/>
</dbReference>